<dbReference type="OrthoDB" id="1028470at2"/>
<dbReference type="SUPFAM" id="SSF46955">
    <property type="entry name" value="Putative DNA-binding domain"/>
    <property type="match status" value="1"/>
</dbReference>
<protein>
    <submittedName>
        <fullName evidence="2">Excisionase family DNA binding protein</fullName>
    </submittedName>
</protein>
<dbReference type="InterPro" id="IPR041657">
    <property type="entry name" value="HTH_17"/>
</dbReference>
<reference evidence="2 3" key="1">
    <citation type="submission" date="2019-03" db="EMBL/GenBank/DDBJ databases">
        <title>Genomic Encyclopedia of Type Strains, Phase IV (KMG-IV): sequencing the most valuable type-strain genomes for metagenomic binning, comparative biology and taxonomic classification.</title>
        <authorList>
            <person name="Goeker M."/>
        </authorList>
    </citation>
    <scope>NUCLEOTIDE SEQUENCE [LARGE SCALE GENOMIC DNA]</scope>
    <source>
        <strain evidence="2 3">DSM 18792</strain>
    </source>
</reference>
<sequence>MSEFLNHHRFKDEIWMTTNEAQQFFKVSRSTLYRWCQTKLVPYTLMGGTRYFPKHFIETLMGQYLNNKPFE</sequence>
<dbReference type="RefSeq" id="WP_132215140.1">
    <property type="nucleotide sequence ID" value="NZ_OX156936.1"/>
</dbReference>
<keyword evidence="3" id="KW-1185">Reference proteome</keyword>
<proteinExistence type="predicted"/>
<dbReference type="InterPro" id="IPR009061">
    <property type="entry name" value="DNA-bd_dom_put_sf"/>
</dbReference>
<gene>
    <name evidence="2" type="ORF">EV196_10269</name>
</gene>
<dbReference type="AlphaFoldDB" id="A0A4R1RMK3"/>
<evidence type="ECO:0000259" key="1">
    <source>
        <dbReference type="Pfam" id="PF12728"/>
    </source>
</evidence>
<dbReference type="Pfam" id="PF12728">
    <property type="entry name" value="HTH_17"/>
    <property type="match status" value="1"/>
</dbReference>
<dbReference type="Proteomes" id="UP000295455">
    <property type="component" value="Unassembled WGS sequence"/>
</dbReference>
<name>A0A4R1RMK3_9FLAO</name>
<evidence type="ECO:0000313" key="2">
    <source>
        <dbReference type="EMBL" id="TCL67513.1"/>
    </source>
</evidence>
<dbReference type="EMBL" id="SLUP01000002">
    <property type="protein sequence ID" value="TCL67513.1"/>
    <property type="molecule type" value="Genomic_DNA"/>
</dbReference>
<accession>A0A4R1RMK3</accession>
<evidence type="ECO:0000313" key="3">
    <source>
        <dbReference type="Proteomes" id="UP000295455"/>
    </source>
</evidence>
<feature type="domain" description="Helix-turn-helix" evidence="1">
    <location>
        <begin position="15"/>
        <end position="57"/>
    </location>
</feature>
<organism evidence="2 3">
    <name type="scientific">Mariniflexile fucanivorans</name>
    <dbReference type="NCBI Taxonomy" id="264023"/>
    <lineage>
        <taxon>Bacteria</taxon>
        <taxon>Pseudomonadati</taxon>
        <taxon>Bacteroidota</taxon>
        <taxon>Flavobacteriia</taxon>
        <taxon>Flavobacteriales</taxon>
        <taxon>Flavobacteriaceae</taxon>
        <taxon>Mariniflexile</taxon>
    </lineage>
</organism>
<comment type="caution">
    <text evidence="2">The sequence shown here is derived from an EMBL/GenBank/DDBJ whole genome shotgun (WGS) entry which is preliminary data.</text>
</comment>